<accession>A0A9N9FCD9</accession>
<gene>
    <name evidence="1" type="ORF">ALEPTO_LOCUS4614</name>
</gene>
<dbReference type="Proteomes" id="UP000789508">
    <property type="component" value="Unassembled WGS sequence"/>
</dbReference>
<proteinExistence type="predicted"/>
<organism evidence="1 2">
    <name type="scientific">Ambispora leptoticha</name>
    <dbReference type="NCBI Taxonomy" id="144679"/>
    <lineage>
        <taxon>Eukaryota</taxon>
        <taxon>Fungi</taxon>
        <taxon>Fungi incertae sedis</taxon>
        <taxon>Mucoromycota</taxon>
        <taxon>Glomeromycotina</taxon>
        <taxon>Glomeromycetes</taxon>
        <taxon>Archaeosporales</taxon>
        <taxon>Ambisporaceae</taxon>
        <taxon>Ambispora</taxon>
    </lineage>
</organism>
<evidence type="ECO:0000313" key="2">
    <source>
        <dbReference type="Proteomes" id="UP000789508"/>
    </source>
</evidence>
<protein>
    <submittedName>
        <fullName evidence="1">8095_t:CDS:1</fullName>
    </submittedName>
</protein>
<dbReference type="AlphaFoldDB" id="A0A9N9FCD9"/>
<sequence>TCSKPNLEEKTEDSRSVKNVKMVGVVKSEDGGAVGVGGVRKGELNFECLSHR</sequence>
<feature type="non-terminal residue" evidence="1">
    <location>
        <position position="1"/>
    </location>
</feature>
<reference evidence="1" key="1">
    <citation type="submission" date="2021-06" db="EMBL/GenBank/DDBJ databases">
        <authorList>
            <person name="Kallberg Y."/>
            <person name="Tangrot J."/>
            <person name="Rosling A."/>
        </authorList>
    </citation>
    <scope>NUCLEOTIDE SEQUENCE</scope>
    <source>
        <strain evidence="1">FL130A</strain>
    </source>
</reference>
<name>A0A9N9FCD9_9GLOM</name>
<evidence type="ECO:0000313" key="1">
    <source>
        <dbReference type="EMBL" id="CAG8523980.1"/>
    </source>
</evidence>
<comment type="caution">
    <text evidence="1">The sequence shown here is derived from an EMBL/GenBank/DDBJ whole genome shotgun (WGS) entry which is preliminary data.</text>
</comment>
<dbReference type="EMBL" id="CAJVPS010001094">
    <property type="protein sequence ID" value="CAG8523980.1"/>
    <property type="molecule type" value="Genomic_DNA"/>
</dbReference>
<keyword evidence="2" id="KW-1185">Reference proteome</keyword>